<feature type="chain" id="PRO_5037448792" description="Secreted protein" evidence="1">
    <location>
        <begin position="29"/>
        <end position="387"/>
    </location>
</feature>
<reference evidence="2" key="1">
    <citation type="journal article" date="2014" name="Int. J. Syst. Evol. Microbiol.">
        <title>Complete genome sequence of Corynebacterium casei LMG S-19264T (=DSM 44701T), isolated from a smear-ripened cheese.</title>
        <authorList>
            <consortium name="US DOE Joint Genome Institute (JGI-PGF)"/>
            <person name="Walter F."/>
            <person name="Albersmeier A."/>
            <person name="Kalinowski J."/>
            <person name="Ruckert C."/>
        </authorList>
    </citation>
    <scope>NUCLEOTIDE SEQUENCE</scope>
    <source>
        <strain evidence="2">JCM 3276</strain>
    </source>
</reference>
<evidence type="ECO:0000313" key="3">
    <source>
        <dbReference type="Proteomes" id="UP000660680"/>
    </source>
</evidence>
<feature type="signal peptide" evidence="1">
    <location>
        <begin position="1"/>
        <end position="28"/>
    </location>
</feature>
<sequence>MTRARTTAALAVAALAVPVALIAAPVQATPGDTAWRADLSVVDGDDVNVVHHGGALTLRDPDVRVEGGSHGYLLLAERVLGRPVNRVSASTDGAAEVDVRGKVSDLDWTEWTPAGDVLPQAVTTVQVRVTLTGKGARVSRVDLVADSVARTRAATGPLTYRVFATREGLVGGTTANGHVIKSRDHFVALPSRRGLAPRDTGDYTVRVCRTDDSRCEYAPVWDVGPWNTKDDYWNPSSEREMWQDLPQGTPEAQAAYLDGYNDGRDEFDRTVANPAGIDLADGTFWDGLGMSDNDWVTVSYLWTGSGPTGVVSTAGEPLNVRESASTSAPLKGLAANKAKVIVECHVVGETVTGPLGTSDIWDRIGPDHYVSDTYLMTDSEEPVAPLC</sequence>
<dbReference type="Proteomes" id="UP000660680">
    <property type="component" value="Unassembled WGS sequence"/>
</dbReference>
<organism evidence="2 3">
    <name type="scientific">Actinokineospora fastidiosa</name>
    <dbReference type="NCBI Taxonomy" id="1816"/>
    <lineage>
        <taxon>Bacteria</taxon>
        <taxon>Bacillati</taxon>
        <taxon>Actinomycetota</taxon>
        <taxon>Actinomycetes</taxon>
        <taxon>Pseudonocardiales</taxon>
        <taxon>Pseudonocardiaceae</taxon>
        <taxon>Actinokineospora</taxon>
    </lineage>
</organism>
<protein>
    <recommendedName>
        <fullName evidence="4">Secreted protein</fullName>
    </recommendedName>
</protein>
<evidence type="ECO:0008006" key="4">
    <source>
        <dbReference type="Google" id="ProtNLM"/>
    </source>
</evidence>
<keyword evidence="1" id="KW-0732">Signal</keyword>
<dbReference type="RefSeq" id="WP_189212789.1">
    <property type="nucleotide sequence ID" value="NZ_BMRB01000004.1"/>
</dbReference>
<reference evidence="2" key="2">
    <citation type="submission" date="2020-09" db="EMBL/GenBank/DDBJ databases">
        <authorList>
            <person name="Sun Q."/>
            <person name="Ohkuma M."/>
        </authorList>
    </citation>
    <scope>NUCLEOTIDE SEQUENCE</scope>
    <source>
        <strain evidence="2">JCM 3276</strain>
    </source>
</reference>
<accession>A0A918LH64</accession>
<dbReference type="AlphaFoldDB" id="A0A918LH64"/>
<name>A0A918LH64_9PSEU</name>
<evidence type="ECO:0000313" key="2">
    <source>
        <dbReference type="EMBL" id="GGS46946.1"/>
    </source>
</evidence>
<proteinExistence type="predicted"/>
<gene>
    <name evidence="2" type="ORF">GCM10010171_47690</name>
</gene>
<comment type="caution">
    <text evidence="2">The sequence shown here is derived from an EMBL/GenBank/DDBJ whole genome shotgun (WGS) entry which is preliminary data.</text>
</comment>
<evidence type="ECO:0000256" key="1">
    <source>
        <dbReference type="SAM" id="SignalP"/>
    </source>
</evidence>
<dbReference type="EMBL" id="BMRB01000004">
    <property type="protein sequence ID" value="GGS46946.1"/>
    <property type="molecule type" value="Genomic_DNA"/>
</dbReference>
<keyword evidence="3" id="KW-1185">Reference proteome</keyword>